<accession>A0A9R1W9J9</accession>
<dbReference type="EMBL" id="NBSK02000002">
    <property type="protein sequence ID" value="KAJ0219838.1"/>
    <property type="molecule type" value="Genomic_DNA"/>
</dbReference>
<sequence length="147" mass="16793">MEQMNFENYWRSFDSVNWRLLDFVMEQMNFENYWRSWIVGSMSSATTSIFLNGFPSLEFIITKGVREGNPLSSFLFIIAMKTACEMSIFHGIKIHNNEPTISHLLYDDDSIFVGESSSSNIKNTVLVSTSIDNTVSLSSLSCVIFRS</sequence>
<organism evidence="1 2">
    <name type="scientific">Lactuca sativa</name>
    <name type="common">Garden lettuce</name>
    <dbReference type="NCBI Taxonomy" id="4236"/>
    <lineage>
        <taxon>Eukaryota</taxon>
        <taxon>Viridiplantae</taxon>
        <taxon>Streptophyta</taxon>
        <taxon>Embryophyta</taxon>
        <taxon>Tracheophyta</taxon>
        <taxon>Spermatophyta</taxon>
        <taxon>Magnoliopsida</taxon>
        <taxon>eudicotyledons</taxon>
        <taxon>Gunneridae</taxon>
        <taxon>Pentapetalae</taxon>
        <taxon>asterids</taxon>
        <taxon>campanulids</taxon>
        <taxon>Asterales</taxon>
        <taxon>Asteraceae</taxon>
        <taxon>Cichorioideae</taxon>
        <taxon>Cichorieae</taxon>
        <taxon>Lactucinae</taxon>
        <taxon>Lactuca</taxon>
    </lineage>
</organism>
<evidence type="ECO:0000313" key="2">
    <source>
        <dbReference type="Proteomes" id="UP000235145"/>
    </source>
</evidence>
<reference evidence="1 2" key="1">
    <citation type="journal article" date="2017" name="Nat. Commun.">
        <title>Genome assembly with in vitro proximity ligation data and whole-genome triplication in lettuce.</title>
        <authorList>
            <person name="Reyes-Chin-Wo S."/>
            <person name="Wang Z."/>
            <person name="Yang X."/>
            <person name="Kozik A."/>
            <person name="Arikit S."/>
            <person name="Song C."/>
            <person name="Xia L."/>
            <person name="Froenicke L."/>
            <person name="Lavelle D.O."/>
            <person name="Truco M.J."/>
            <person name="Xia R."/>
            <person name="Zhu S."/>
            <person name="Xu C."/>
            <person name="Xu H."/>
            <person name="Xu X."/>
            <person name="Cox K."/>
            <person name="Korf I."/>
            <person name="Meyers B.C."/>
            <person name="Michelmore R.W."/>
        </authorList>
    </citation>
    <scope>NUCLEOTIDE SEQUENCE [LARGE SCALE GENOMIC DNA]</scope>
    <source>
        <strain evidence="2">cv. Salinas</strain>
        <tissue evidence="1">Seedlings</tissue>
    </source>
</reference>
<name>A0A9R1W9J9_LACSA</name>
<protein>
    <recommendedName>
        <fullName evidence="3">Reverse transcriptase domain-containing protein</fullName>
    </recommendedName>
</protein>
<proteinExistence type="predicted"/>
<dbReference type="AlphaFoldDB" id="A0A9R1W9J9"/>
<comment type="caution">
    <text evidence="1">The sequence shown here is derived from an EMBL/GenBank/DDBJ whole genome shotgun (WGS) entry which is preliminary data.</text>
</comment>
<gene>
    <name evidence="1" type="ORF">LSAT_V11C200055830</name>
</gene>
<evidence type="ECO:0008006" key="3">
    <source>
        <dbReference type="Google" id="ProtNLM"/>
    </source>
</evidence>
<dbReference type="PANTHER" id="PTHR31635:SF196">
    <property type="entry name" value="REVERSE TRANSCRIPTASE DOMAIN-CONTAINING PROTEIN-RELATED"/>
    <property type="match status" value="1"/>
</dbReference>
<dbReference type="Proteomes" id="UP000235145">
    <property type="component" value="Unassembled WGS sequence"/>
</dbReference>
<evidence type="ECO:0000313" key="1">
    <source>
        <dbReference type="EMBL" id="KAJ0219838.1"/>
    </source>
</evidence>
<dbReference type="PANTHER" id="PTHR31635">
    <property type="entry name" value="REVERSE TRANSCRIPTASE DOMAIN-CONTAINING PROTEIN-RELATED"/>
    <property type="match status" value="1"/>
</dbReference>
<keyword evidence="2" id="KW-1185">Reference proteome</keyword>